<evidence type="ECO:0000256" key="9">
    <source>
        <dbReference type="ARBA" id="ARBA00022777"/>
    </source>
</evidence>
<dbReference type="SUPFAM" id="SSF55785">
    <property type="entry name" value="PYP-like sensor domain (PAS domain)"/>
    <property type="match status" value="4"/>
</dbReference>
<dbReference type="PROSITE" id="PS50894">
    <property type="entry name" value="HPT"/>
    <property type="match status" value="1"/>
</dbReference>
<dbReference type="SMART" id="SM00387">
    <property type="entry name" value="HATPase_c"/>
    <property type="match status" value="1"/>
</dbReference>
<dbReference type="Gene3D" id="3.30.565.10">
    <property type="entry name" value="Histidine kinase-like ATPase, C-terminal domain"/>
    <property type="match status" value="1"/>
</dbReference>
<dbReference type="PROSITE" id="PS50109">
    <property type="entry name" value="HIS_KIN"/>
    <property type="match status" value="1"/>
</dbReference>
<keyword evidence="8 16" id="KW-0812">Transmembrane</keyword>
<dbReference type="Pfam" id="PF03924">
    <property type="entry name" value="CHASE"/>
    <property type="match status" value="1"/>
</dbReference>
<keyword evidence="7" id="KW-0808">Transferase</keyword>
<feature type="domain" description="PAS" evidence="19">
    <location>
        <begin position="548"/>
        <end position="592"/>
    </location>
</feature>
<keyword evidence="5" id="KW-0997">Cell inner membrane</keyword>
<evidence type="ECO:0000256" key="11">
    <source>
        <dbReference type="ARBA" id="ARBA00022989"/>
    </source>
</evidence>
<feature type="domain" description="PAS" evidence="19">
    <location>
        <begin position="659"/>
        <end position="720"/>
    </location>
</feature>
<dbReference type="SMART" id="SM00388">
    <property type="entry name" value="HisKA"/>
    <property type="match status" value="1"/>
</dbReference>
<dbReference type="SUPFAM" id="SSF55874">
    <property type="entry name" value="ATPase domain of HSP90 chaperone/DNA topoisomerase II/histidine kinase"/>
    <property type="match status" value="1"/>
</dbReference>
<dbReference type="NCBIfam" id="TIGR00229">
    <property type="entry name" value="sensory_box"/>
    <property type="match status" value="4"/>
</dbReference>
<evidence type="ECO:0000256" key="1">
    <source>
        <dbReference type="ARBA" id="ARBA00000085"/>
    </source>
</evidence>
<feature type="transmembrane region" description="Helical" evidence="16">
    <location>
        <begin position="12"/>
        <end position="37"/>
    </location>
</feature>
<dbReference type="SMART" id="SM01079">
    <property type="entry name" value="CHASE"/>
    <property type="match status" value="1"/>
</dbReference>
<feature type="transmembrane region" description="Helical" evidence="16">
    <location>
        <begin position="508"/>
        <end position="527"/>
    </location>
</feature>
<keyword evidence="11 16" id="KW-1133">Transmembrane helix</keyword>
<keyword evidence="24" id="KW-1185">Reference proteome</keyword>
<dbReference type="InterPro" id="IPR013656">
    <property type="entry name" value="PAS_4"/>
</dbReference>
<dbReference type="SMART" id="SM00448">
    <property type="entry name" value="REC"/>
    <property type="match status" value="1"/>
</dbReference>
<feature type="domain" description="PAS" evidence="19">
    <location>
        <begin position="784"/>
        <end position="854"/>
    </location>
</feature>
<keyword evidence="9" id="KW-0418">Kinase</keyword>
<dbReference type="PANTHER" id="PTHR43047">
    <property type="entry name" value="TWO-COMPONENT HISTIDINE PROTEIN KINASE"/>
    <property type="match status" value="1"/>
</dbReference>
<dbReference type="CDD" id="cd00130">
    <property type="entry name" value="PAS"/>
    <property type="match status" value="3"/>
</dbReference>
<dbReference type="InterPro" id="IPR008207">
    <property type="entry name" value="Sig_transdc_His_kin_Hpt_dom"/>
</dbReference>
<dbReference type="PROSITE" id="PS50113">
    <property type="entry name" value="PAC"/>
    <property type="match status" value="3"/>
</dbReference>
<evidence type="ECO:0000256" key="4">
    <source>
        <dbReference type="ARBA" id="ARBA00022475"/>
    </source>
</evidence>
<reference evidence="23 24" key="1">
    <citation type="submission" date="2021-07" db="EMBL/GenBank/DDBJ databases">
        <title>Stakelama flava sp. nov., a novel endophytic bacterium isolated from branch of Kandelia candel.</title>
        <authorList>
            <person name="Tuo L."/>
        </authorList>
    </citation>
    <scope>NUCLEOTIDE SEQUENCE [LARGE SCALE GENOMIC DNA]</scope>
    <source>
        <strain evidence="23 24">CBK3Z-3</strain>
    </source>
</reference>
<accession>A0ABS6XNY6</accession>
<dbReference type="PROSITE" id="PS50839">
    <property type="entry name" value="CHASE"/>
    <property type="match status" value="1"/>
</dbReference>
<dbReference type="PROSITE" id="PS50112">
    <property type="entry name" value="PAS"/>
    <property type="match status" value="4"/>
</dbReference>
<evidence type="ECO:0000259" key="18">
    <source>
        <dbReference type="PROSITE" id="PS50110"/>
    </source>
</evidence>
<dbReference type="InterPro" id="IPR005467">
    <property type="entry name" value="His_kinase_dom"/>
</dbReference>
<feature type="transmembrane region" description="Helical" evidence="16">
    <location>
        <begin position="175"/>
        <end position="195"/>
    </location>
</feature>
<dbReference type="SMART" id="SM00091">
    <property type="entry name" value="PAS"/>
    <property type="match status" value="4"/>
</dbReference>
<dbReference type="InterPro" id="IPR006189">
    <property type="entry name" value="CHASE_dom"/>
</dbReference>
<keyword evidence="4" id="KW-1003">Cell membrane</keyword>
<dbReference type="SUPFAM" id="SSF47384">
    <property type="entry name" value="Homodimeric domain of signal transducing histidine kinase"/>
    <property type="match status" value="1"/>
</dbReference>
<dbReference type="Gene3D" id="2.10.70.100">
    <property type="match status" value="1"/>
</dbReference>
<evidence type="ECO:0000259" key="22">
    <source>
        <dbReference type="PROSITE" id="PS50894"/>
    </source>
</evidence>
<keyword evidence="10" id="KW-0547">Nucleotide-binding</keyword>
<dbReference type="Pfam" id="PF08448">
    <property type="entry name" value="PAS_4"/>
    <property type="match status" value="1"/>
</dbReference>
<feature type="transmembrane region" description="Helical" evidence="16">
    <location>
        <begin position="57"/>
        <end position="80"/>
    </location>
</feature>
<feature type="domain" description="HPt" evidence="22">
    <location>
        <begin position="1441"/>
        <end position="1532"/>
    </location>
</feature>
<feature type="modified residue" description="4-aspartylphosphate" evidence="15">
    <location>
        <position position="1357"/>
    </location>
</feature>
<feature type="domain" description="PAS" evidence="19">
    <location>
        <begin position="917"/>
        <end position="989"/>
    </location>
</feature>
<evidence type="ECO:0000259" key="17">
    <source>
        <dbReference type="PROSITE" id="PS50109"/>
    </source>
</evidence>
<evidence type="ECO:0000256" key="6">
    <source>
        <dbReference type="ARBA" id="ARBA00022553"/>
    </source>
</evidence>
<feature type="transmembrane region" description="Helical" evidence="16">
    <location>
        <begin position="92"/>
        <end position="117"/>
    </location>
</feature>
<evidence type="ECO:0000256" key="14">
    <source>
        <dbReference type="PROSITE-ProRule" id="PRU00110"/>
    </source>
</evidence>
<dbReference type="InterPro" id="IPR003594">
    <property type="entry name" value="HATPase_dom"/>
</dbReference>
<dbReference type="SUPFAM" id="SSF52172">
    <property type="entry name" value="CheY-like"/>
    <property type="match status" value="1"/>
</dbReference>
<dbReference type="InterPro" id="IPR036097">
    <property type="entry name" value="HisK_dim/P_sf"/>
</dbReference>
<evidence type="ECO:0000256" key="15">
    <source>
        <dbReference type="PROSITE-ProRule" id="PRU00169"/>
    </source>
</evidence>
<comment type="subcellular location">
    <subcellularLocation>
        <location evidence="2">Cell inner membrane</location>
        <topology evidence="2">Multi-pass membrane protein</topology>
    </subcellularLocation>
</comment>
<dbReference type="SMART" id="SM00086">
    <property type="entry name" value="PAC"/>
    <property type="match status" value="3"/>
</dbReference>
<evidence type="ECO:0000256" key="12">
    <source>
        <dbReference type="ARBA" id="ARBA00023012"/>
    </source>
</evidence>
<dbReference type="InterPro" id="IPR013655">
    <property type="entry name" value="PAS_fold_3"/>
</dbReference>
<keyword evidence="13 16" id="KW-0472">Membrane</keyword>
<dbReference type="InterPro" id="IPR007895">
    <property type="entry name" value="MASE1"/>
</dbReference>
<keyword evidence="12" id="KW-0902">Two-component regulatory system</keyword>
<evidence type="ECO:0000259" key="20">
    <source>
        <dbReference type="PROSITE" id="PS50113"/>
    </source>
</evidence>
<dbReference type="Proteomes" id="UP001197214">
    <property type="component" value="Unassembled WGS sequence"/>
</dbReference>
<gene>
    <name evidence="23" type="ORF">KY084_09680</name>
</gene>
<dbReference type="CDD" id="cd17546">
    <property type="entry name" value="REC_hyHK_CKI1_RcsC-like"/>
    <property type="match status" value="1"/>
</dbReference>
<dbReference type="InterPro" id="IPR000700">
    <property type="entry name" value="PAS-assoc_C"/>
</dbReference>
<evidence type="ECO:0000256" key="7">
    <source>
        <dbReference type="ARBA" id="ARBA00022679"/>
    </source>
</evidence>
<feature type="domain" description="Histidine kinase" evidence="17">
    <location>
        <begin position="1062"/>
        <end position="1278"/>
    </location>
</feature>
<evidence type="ECO:0000256" key="16">
    <source>
        <dbReference type="SAM" id="Phobius"/>
    </source>
</evidence>
<feature type="transmembrane region" description="Helical" evidence="16">
    <location>
        <begin position="137"/>
        <end position="163"/>
    </location>
</feature>
<evidence type="ECO:0000259" key="21">
    <source>
        <dbReference type="PROSITE" id="PS50839"/>
    </source>
</evidence>
<comment type="caution">
    <text evidence="23">The sequence shown here is derived from an EMBL/GenBank/DDBJ whole genome shotgun (WGS) entry which is preliminary data.</text>
</comment>
<dbReference type="InterPro" id="IPR000014">
    <property type="entry name" value="PAS"/>
</dbReference>
<dbReference type="InterPro" id="IPR001610">
    <property type="entry name" value="PAC"/>
</dbReference>
<evidence type="ECO:0000256" key="3">
    <source>
        <dbReference type="ARBA" id="ARBA00012438"/>
    </source>
</evidence>
<keyword evidence="6 15" id="KW-0597">Phosphoprotein</keyword>
<sequence>MKKLLDHNALRGFTNLTSTTPGGIALVAMLYAVSGWLGLQLATPPGYATLIWPASGIAVASLLLCGARLWPGIFIGSFAVNALNAGAAANGIDLIACLNAAVIAAGSTVQSLAALWLVRRRFGAWPDLTGIRSLIDFVIRSGPLPCLIAASVGVATLSLTGVLPASAATTNWLTWWAGDVFGILIVLPLAMLAPWRKPPVLWFGQPAARLNTMMVVSLVLLLGLTFYSWHFARERIYERNAANFETLANDSEQALYNRITAYARALDAGAALFESTDDVKLREWRSFVKVLDMERSLPGINGIGFIRPVKPGQVAAYKAQARALGVGEFNIRPTPGKRTAFVITFIEPLADNRAALGLDIGFEANRRAAAISARDTGQATITKRIDLIQDETKSAGFLLLRPIYTAGAPIRTIAERRRAFKGWIYAPFIAPRFMANMTPQQGKRFDIEVYDGMQAKKGELIFASASKVRPDAEHAMTRTLRVMGHVWTVKWRSTVDFERSTTTYEPTIVLLAGLAITMLFGTLLVFLTRQEAAVRAQVEAKTRALYAREQQHRSIVETSDSGIVLLDADHRILSANGAAGRMFGREESALPGTVLETLLGIAPIVAGEKTIAAIADGTGQRFIDVQAQKWTEEDGDTRFTAILTDVSDIKLAEAAARKSENRFRRLADMAPVGIIESDTQGNVIFVNTDWWERAGISPNEMLGRGWEKLLAPNDVELLRNQRRPDARPEHASHTLTLNGRDGKQIVAYTVFAPEFDETGEFSGYVGVALDMTAQRKASEALKENEYRFRLLAENTNDMIVRIGLDHAWLYVSPAVERILGFRGEELVGRVQDSAIHTDDRARVDAVYRKLLAGKPGAICRFRQRRKDGSFCWIEANYRLVRDAESGEPVEFIASGRDISARREEELEAAANLARLEESNRLLEMAEATANIGHWRIDLLADTLHWSSEVFRIHGLPFDYEPSLDLALDFYHEDDRERVNAIVGRAIEEGEDFHFRARLVRPDGDVRHVLSVGQVELAPSGKTIGIFGVFEDVTEQTLTEQELVTARDQAQAAVQAKSAFLANMSHEIRTPMNGVIGFTDLLLQSDLSEQQHKHAQMISESGRAMLRLLNDILDLSKIEAGQMVLAEDSADLAHILRGSLKLVEPLARKKGLALNLRVDPALPERVVIDALRMRQILLNLLGNAVKFTEQGSVSLVAQPKGDLLEIAVRDTGIGIPEAKQKMIFEQFVQADSSVAGKYGGTGLGLAIVRQLSHLMGGDVRVSGEEGLGTTFVVCLPLKPAEPQEPKAAALIAEAGTIESRIGTRVLVAEDHDVNQMLMQAIGERMGLRMDIAADGVEAVCMAEQANGSGDPYRIVLMDIQMPEMDGMAATRELRSRGISAARLPIIALTANAYAEDVEACLDAGMQAHLAKPVSMESLKQVIDKWSVVPAVSGAVSPKPPKKPDLQTRYLARREALTKDLADLADKPEIDESQATAIAEQLHKLAGTAGFFGEGELGEAAREMEKELLDCAGTDDRRTVIARALAMLTREVNA</sequence>
<dbReference type="Gene3D" id="1.10.287.130">
    <property type="match status" value="1"/>
</dbReference>
<dbReference type="EMBL" id="JAHWZX010000008">
    <property type="protein sequence ID" value="MBW4331140.1"/>
    <property type="molecule type" value="Genomic_DNA"/>
</dbReference>
<feature type="domain" description="PAC" evidence="20">
    <location>
        <begin position="731"/>
        <end position="783"/>
    </location>
</feature>
<evidence type="ECO:0000256" key="2">
    <source>
        <dbReference type="ARBA" id="ARBA00004429"/>
    </source>
</evidence>
<evidence type="ECO:0000256" key="10">
    <source>
        <dbReference type="ARBA" id="ARBA00022840"/>
    </source>
</evidence>
<dbReference type="InterPro" id="IPR036641">
    <property type="entry name" value="HPT_dom_sf"/>
</dbReference>
<proteinExistence type="predicted"/>
<dbReference type="CDD" id="cd16922">
    <property type="entry name" value="HATPase_EvgS-ArcB-TorS-like"/>
    <property type="match status" value="1"/>
</dbReference>
<dbReference type="EC" id="2.7.13.3" evidence="3"/>
<dbReference type="Pfam" id="PF02518">
    <property type="entry name" value="HATPase_c"/>
    <property type="match status" value="1"/>
</dbReference>
<dbReference type="InterPro" id="IPR004358">
    <property type="entry name" value="Sig_transdc_His_kin-like_C"/>
</dbReference>
<dbReference type="InterPro" id="IPR042240">
    <property type="entry name" value="CHASE_sf"/>
</dbReference>
<keyword evidence="10" id="KW-0067">ATP-binding</keyword>
<dbReference type="CDD" id="cd00082">
    <property type="entry name" value="HisKA"/>
    <property type="match status" value="1"/>
</dbReference>
<comment type="catalytic activity">
    <reaction evidence="1">
        <text>ATP + protein L-histidine = ADP + protein N-phospho-L-histidine.</text>
        <dbReference type="EC" id="2.7.13.3"/>
    </reaction>
</comment>
<dbReference type="Pfam" id="PF00072">
    <property type="entry name" value="Response_reg"/>
    <property type="match status" value="1"/>
</dbReference>
<feature type="domain" description="CHASE" evidence="21">
    <location>
        <begin position="275"/>
        <end position="490"/>
    </location>
</feature>
<protein>
    <recommendedName>
        <fullName evidence="3">histidine kinase</fullName>
        <ecNumber evidence="3">2.7.13.3</ecNumber>
    </recommendedName>
</protein>
<dbReference type="Gene3D" id="3.30.450.20">
    <property type="entry name" value="PAS domain"/>
    <property type="match status" value="4"/>
</dbReference>
<dbReference type="InterPro" id="IPR035965">
    <property type="entry name" value="PAS-like_dom_sf"/>
</dbReference>
<dbReference type="Pfam" id="PF13188">
    <property type="entry name" value="PAS_8"/>
    <property type="match status" value="1"/>
</dbReference>
<dbReference type="Pfam" id="PF05231">
    <property type="entry name" value="MASE1"/>
    <property type="match status" value="1"/>
</dbReference>
<evidence type="ECO:0000313" key="24">
    <source>
        <dbReference type="Proteomes" id="UP001197214"/>
    </source>
</evidence>
<dbReference type="InterPro" id="IPR036890">
    <property type="entry name" value="HATPase_C_sf"/>
</dbReference>
<name>A0ABS6XNY6_9SPHN</name>
<dbReference type="PRINTS" id="PR00344">
    <property type="entry name" value="BCTRLSENSOR"/>
</dbReference>
<evidence type="ECO:0000256" key="5">
    <source>
        <dbReference type="ARBA" id="ARBA00022519"/>
    </source>
</evidence>
<dbReference type="InterPro" id="IPR003661">
    <property type="entry name" value="HisK_dim/P_dom"/>
</dbReference>
<dbReference type="Gene3D" id="3.30.450.350">
    <property type="entry name" value="CHASE domain"/>
    <property type="match status" value="1"/>
</dbReference>
<evidence type="ECO:0000256" key="13">
    <source>
        <dbReference type="ARBA" id="ARBA00023136"/>
    </source>
</evidence>
<evidence type="ECO:0000256" key="8">
    <source>
        <dbReference type="ARBA" id="ARBA00022692"/>
    </source>
</evidence>
<dbReference type="Gene3D" id="3.40.50.2300">
    <property type="match status" value="1"/>
</dbReference>
<dbReference type="Pfam" id="PF00512">
    <property type="entry name" value="HisKA"/>
    <property type="match status" value="1"/>
</dbReference>
<feature type="domain" description="Response regulatory" evidence="18">
    <location>
        <begin position="1303"/>
        <end position="1425"/>
    </location>
</feature>
<feature type="domain" description="PAC" evidence="20">
    <location>
        <begin position="857"/>
        <end position="910"/>
    </location>
</feature>
<dbReference type="SUPFAM" id="SSF47226">
    <property type="entry name" value="Histidine-containing phosphotransfer domain, HPT domain"/>
    <property type="match status" value="1"/>
</dbReference>
<organism evidence="23 24">
    <name type="scientific">Stakelama flava</name>
    <dbReference type="NCBI Taxonomy" id="2860338"/>
    <lineage>
        <taxon>Bacteria</taxon>
        <taxon>Pseudomonadati</taxon>
        <taxon>Pseudomonadota</taxon>
        <taxon>Alphaproteobacteria</taxon>
        <taxon>Sphingomonadales</taxon>
        <taxon>Sphingomonadaceae</taxon>
        <taxon>Stakelama</taxon>
    </lineage>
</organism>
<evidence type="ECO:0000259" key="19">
    <source>
        <dbReference type="PROSITE" id="PS50112"/>
    </source>
</evidence>
<dbReference type="InterPro" id="IPR001789">
    <property type="entry name" value="Sig_transdc_resp-reg_receiver"/>
</dbReference>
<dbReference type="InterPro" id="IPR011006">
    <property type="entry name" value="CheY-like_superfamily"/>
</dbReference>
<dbReference type="Pfam" id="PF08447">
    <property type="entry name" value="PAS_3"/>
    <property type="match status" value="2"/>
</dbReference>
<feature type="modified residue" description="Phosphohistidine" evidence="14">
    <location>
        <position position="1481"/>
    </location>
</feature>
<evidence type="ECO:0000313" key="23">
    <source>
        <dbReference type="EMBL" id="MBW4331140.1"/>
    </source>
</evidence>
<dbReference type="PROSITE" id="PS50110">
    <property type="entry name" value="RESPONSE_REGULATORY"/>
    <property type="match status" value="1"/>
</dbReference>
<feature type="transmembrane region" description="Helical" evidence="16">
    <location>
        <begin position="207"/>
        <end position="229"/>
    </location>
</feature>
<feature type="domain" description="PAC" evidence="20">
    <location>
        <begin position="992"/>
        <end position="1044"/>
    </location>
</feature>